<dbReference type="HOGENOM" id="CLU_2008389_0_0_1"/>
<dbReference type="PANTHER" id="PTHR40866">
    <property type="entry name" value="BED-TYPE DOMAIN-CONTAINING PROTEIN"/>
    <property type="match status" value="1"/>
</dbReference>
<accession>D0P3E4</accession>
<evidence type="ECO:0008006" key="3">
    <source>
        <dbReference type="Google" id="ProtNLM"/>
    </source>
</evidence>
<proteinExistence type="predicted"/>
<name>D0P3E4_PHYIT</name>
<dbReference type="eggNOG" id="ENOG502RRYS">
    <property type="taxonomic scope" value="Eukaryota"/>
</dbReference>
<keyword evidence="2" id="KW-1185">Reference proteome</keyword>
<protein>
    <recommendedName>
        <fullName evidence="3">MULE transposase domain-containing protein</fullName>
    </recommendedName>
</protein>
<dbReference type="AlphaFoldDB" id="D0P3E4"/>
<sequence>MTALVEILDRKIASELSEHAIAIFAATRKDLLFLVFSPFQDESSMTAAEYIDFLDMALSQYGMHLSDMVAIVADNMETNKAISRRVNRPFIGCAAHRFNLAVHERIAPHMQLIKKRLLPDVATF</sequence>
<dbReference type="PANTHER" id="PTHR40866:SF1">
    <property type="entry name" value="BED-TYPE DOMAIN-CONTAINING PROTEIN"/>
    <property type="match status" value="1"/>
</dbReference>
<dbReference type="OMA" id="QDESSMT"/>
<dbReference type="RefSeq" id="XP_002895178.1">
    <property type="nucleotide sequence ID" value="XM_002895132.1"/>
</dbReference>
<gene>
    <name evidence="1" type="ORF">PITG_21274</name>
</gene>
<dbReference type="EMBL" id="DS028363">
    <property type="protein sequence ID" value="EEY59496.1"/>
    <property type="molecule type" value="Genomic_DNA"/>
</dbReference>
<dbReference type="InParanoid" id="D0P3E4"/>
<dbReference type="VEuPathDB" id="FungiDB:PITG_21274"/>
<reference evidence="2" key="1">
    <citation type="journal article" date="2009" name="Nature">
        <title>Genome sequence and analysis of the Irish potato famine pathogen Phytophthora infestans.</title>
        <authorList>
            <consortium name="The Broad Institute Genome Sequencing Platform"/>
            <person name="Haas B.J."/>
            <person name="Kamoun S."/>
            <person name="Zody M.C."/>
            <person name="Jiang R.H."/>
            <person name="Handsaker R.E."/>
            <person name="Cano L.M."/>
            <person name="Grabherr M."/>
            <person name="Kodira C.D."/>
            <person name="Raffaele S."/>
            <person name="Torto-Alalibo T."/>
            <person name="Bozkurt T.O."/>
            <person name="Ah-Fong A.M."/>
            <person name="Alvarado L."/>
            <person name="Anderson V.L."/>
            <person name="Armstrong M.R."/>
            <person name="Avrova A."/>
            <person name="Baxter L."/>
            <person name="Beynon J."/>
            <person name="Boevink P.C."/>
            <person name="Bollmann S.R."/>
            <person name="Bos J.I."/>
            <person name="Bulone V."/>
            <person name="Cai G."/>
            <person name="Cakir C."/>
            <person name="Carrington J.C."/>
            <person name="Chawner M."/>
            <person name="Conti L."/>
            <person name="Costanzo S."/>
            <person name="Ewan R."/>
            <person name="Fahlgren N."/>
            <person name="Fischbach M.A."/>
            <person name="Fugelstad J."/>
            <person name="Gilroy E.M."/>
            <person name="Gnerre S."/>
            <person name="Green P.J."/>
            <person name="Grenville-Briggs L.J."/>
            <person name="Griffith J."/>
            <person name="Grunwald N.J."/>
            <person name="Horn K."/>
            <person name="Horner N.R."/>
            <person name="Hu C.H."/>
            <person name="Huitema E."/>
            <person name="Jeong D.H."/>
            <person name="Jones A.M."/>
            <person name="Jones J.D."/>
            <person name="Jones R.W."/>
            <person name="Karlsson E.K."/>
            <person name="Kunjeti S.G."/>
            <person name="Lamour K."/>
            <person name="Liu Z."/>
            <person name="Ma L."/>
            <person name="Maclean D."/>
            <person name="Chibucos M.C."/>
            <person name="McDonald H."/>
            <person name="McWalters J."/>
            <person name="Meijer H.J."/>
            <person name="Morgan W."/>
            <person name="Morris P.F."/>
            <person name="Munro C.A."/>
            <person name="O'Neill K."/>
            <person name="Ospina-Giraldo M."/>
            <person name="Pinzon A."/>
            <person name="Pritchard L."/>
            <person name="Ramsahoye B."/>
            <person name="Ren Q."/>
            <person name="Restrepo S."/>
            <person name="Roy S."/>
            <person name="Sadanandom A."/>
            <person name="Savidor A."/>
            <person name="Schornack S."/>
            <person name="Schwartz D.C."/>
            <person name="Schumann U.D."/>
            <person name="Schwessinger B."/>
            <person name="Seyer L."/>
            <person name="Sharpe T."/>
            <person name="Silvar C."/>
            <person name="Song J."/>
            <person name="Studholme D.J."/>
            <person name="Sykes S."/>
            <person name="Thines M."/>
            <person name="van de Vondervoort P.J."/>
            <person name="Phuntumart V."/>
            <person name="Wawra S."/>
            <person name="Weide R."/>
            <person name="Win J."/>
            <person name="Young C."/>
            <person name="Zhou S."/>
            <person name="Fry W."/>
            <person name="Meyers B.C."/>
            <person name="van West P."/>
            <person name="Ristaino J."/>
            <person name="Govers F."/>
            <person name="Birch P.R."/>
            <person name="Whisson S.C."/>
            <person name="Judelson H.S."/>
            <person name="Nusbaum C."/>
        </authorList>
    </citation>
    <scope>NUCLEOTIDE SEQUENCE [LARGE SCALE GENOMIC DNA]</scope>
    <source>
        <strain evidence="2">T30-4</strain>
    </source>
</reference>
<dbReference type="OrthoDB" id="91394at2759"/>
<evidence type="ECO:0000313" key="1">
    <source>
        <dbReference type="EMBL" id="EEY59496.1"/>
    </source>
</evidence>
<dbReference type="Proteomes" id="UP000006643">
    <property type="component" value="Unassembled WGS sequence"/>
</dbReference>
<dbReference type="KEGG" id="pif:PITG_21274"/>
<evidence type="ECO:0000313" key="2">
    <source>
        <dbReference type="Proteomes" id="UP000006643"/>
    </source>
</evidence>
<dbReference type="GeneID" id="9466791"/>
<organism evidence="1 2">
    <name type="scientific">Phytophthora infestans (strain T30-4)</name>
    <name type="common">Potato late blight agent</name>
    <dbReference type="NCBI Taxonomy" id="403677"/>
    <lineage>
        <taxon>Eukaryota</taxon>
        <taxon>Sar</taxon>
        <taxon>Stramenopiles</taxon>
        <taxon>Oomycota</taxon>
        <taxon>Peronosporomycetes</taxon>
        <taxon>Peronosporales</taxon>
        <taxon>Peronosporaceae</taxon>
        <taxon>Phytophthora</taxon>
    </lineage>
</organism>